<evidence type="ECO:0000256" key="3">
    <source>
        <dbReference type="ARBA" id="ARBA00016118"/>
    </source>
</evidence>
<evidence type="ECO:0000313" key="9">
    <source>
        <dbReference type="Proteomes" id="UP000194903"/>
    </source>
</evidence>
<dbReference type="OrthoDB" id="1862673at2"/>
<evidence type="ECO:0000256" key="1">
    <source>
        <dbReference type="ARBA" id="ARBA00003640"/>
    </source>
</evidence>
<gene>
    <name evidence="8" type="ORF">CBW42_12445</name>
</gene>
<feature type="compositionally biased region" description="Polar residues" evidence="7">
    <location>
        <begin position="1"/>
        <end position="13"/>
    </location>
</feature>
<evidence type="ECO:0000256" key="7">
    <source>
        <dbReference type="SAM" id="MobiDB-lite"/>
    </source>
</evidence>
<organism evidence="8 9">
    <name type="scientific">Butyricicoccus porcorum</name>
    <dbReference type="NCBI Taxonomy" id="1945634"/>
    <lineage>
        <taxon>Bacteria</taxon>
        <taxon>Bacillati</taxon>
        <taxon>Bacillota</taxon>
        <taxon>Clostridia</taxon>
        <taxon>Eubacteriales</taxon>
        <taxon>Butyricicoccaceae</taxon>
        <taxon>Butyricicoccus</taxon>
    </lineage>
</organism>
<dbReference type="EMBL" id="NHOC01000014">
    <property type="protein sequence ID" value="OUM19583.1"/>
    <property type="molecule type" value="Genomic_DNA"/>
</dbReference>
<evidence type="ECO:0000256" key="2">
    <source>
        <dbReference type="ARBA" id="ARBA00006896"/>
    </source>
</evidence>
<evidence type="ECO:0000313" key="8">
    <source>
        <dbReference type="EMBL" id="OUM19583.1"/>
    </source>
</evidence>
<keyword evidence="9" id="KW-1185">Reference proteome</keyword>
<dbReference type="GO" id="GO:0051607">
    <property type="term" value="P:defense response to virus"/>
    <property type="evidence" value="ECO:0007669"/>
    <property type="project" value="UniProtKB-KW"/>
</dbReference>
<evidence type="ECO:0000256" key="4">
    <source>
        <dbReference type="ARBA" id="ARBA00022884"/>
    </source>
</evidence>
<keyword evidence="5" id="KW-0051">Antiviral defense</keyword>
<comment type="caution">
    <text evidence="8">The sequence shown here is derived from an EMBL/GenBank/DDBJ whole genome shotgun (WGS) entry which is preliminary data.</text>
</comment>
<dbReference type="Proteomes" id="UP000194903">
    <property type="component" value="Unassembled WGS sequence"/>
</dbReference>
<dbReference type="InterPro" id="IPR010149">
    <property type="entry name" value="CRISPR-assoc_prot_Csm2_III-A"/>
</dbReference>
<name>A0A252F190_9FIRM</name>
<comment type="similarity">
    <text evidence="2">Belongs to the CRISPR-associated Csm2 family.</text>
</comment>
<keyword evidence="4" id="KW-0694">RNA-binding</keyword>
<accession>A0A252F190</accession>
<protein>
    <recommendedName>
        <fullName evidence="3">CRISPR system Cms protein Csm2</fullName>
    </recommendedName>
    <alternativeName>
        <fullName evidence="6">CRISPR type III A-associated protein Csm2</fullName>
    </alternativeName>
</protein>
<dbReference type="AlphaFoldDB" id="A0A252F190"/>
<evidence type="ECO:0000256" key="6">
    <source>
        <dbReference type="ARBA" id="ARBA00031723"/>
    </source>
</evidence>
<reference evidence="8 9" key="1">
    <citation type="submission" date="2017-05" db="EMBL/GenBank/DDBJ databases">
        <title>Butyricicoccus porcorum sp. nov. a butyrate-producing bacterium from the swine intestinal tract.</title>
        <authorList>
            <person name="Trachsel J."/>
            <person name="Humphrey S."/>
            <person name="Allen H.K."/>
        </authorList>
    </citation>
    <scope>NUCLEOTIDE SEQUENCE [LARGE SCALE GENOMIC DNA]</scope>
    <source>
        <strain evidence="8">BB10</strain>
    </source>
</reference>
<dbReference type="Pfam" id="PF03750">
    <property type="entry name" value="Csm2_III-A"/>
    <property type="match status" value="1"/>
</dbReference>
<feature type="region of interest" description="Disordered" evidence="7">
    <location>
        <begin position="1"/>
        <end position="39"/>
    </location>
</feature>
<comment type="function">
    <text evidence="1">This subunit may be involved in monitoring complementarity of crRNA and target RNA.</text>
</comment>
<proteinExistence type="inferred from homology"/>
<dbReference type="NCBIfam" id="TIGR01870">
    <property type="entry name" value="cas_TM1810_Csm2"/>
    <property type="match status" value="1"/>
</dbReference>
<feature type="compositionally biased region" description="Basic and acidic residues" evidence="7">
    <location>
        <begin position="14"/>
        <end position="28"/>
    </location>
</feature>
<dbReference type="GO" id="GO:0003723">
    <property type="term" value="F:RNA binding"/>
    <property type="evidence" value="ECO:0007669"/>
    <property type="project" value="UniProtKB-KW"/>
</dbReference>
<sequence>MTYNSYGNRSSRPQRNDRSGPRYDRKEQSSAVPEIKPLDVPEDYVDAAEQVMKHLGQPDRQNPSRLRFSITTSKIRNILTLVSDIYNVESRRTAETMLPESNAKLQMLRIRILYEAGRDERDVKPFVEKSKLLEYIKGIQMNREKFIQFAHYMEALVAYHRYYGGRD</sequence>
<evidence type="ECO:0000256" key="5">
    <source>
        <dbReference type="ARBA" id="ARBA00023118"/>
    </source>
</evidence>